<evidence type="ECO:0000256" key="8">
    <source>
        <dbReference type="SAM" id="Phobius"/>
    </source>
</evidence>
<keyword evidence="3" id="KW-0813">Transport</keyword>
<keyword evidence="5 8" id="KW-1133">Transmembrane helix</keyword>
<feature type="domain" description="Major facilitator superfamily (MFS) profile" evidence="9">
    <location>
        <begin position="37"/>
        <end position="456"/>
    </location>
</feature>
<evidence type="ECO:0000256" key="5">
    <source>
        <dbReference type="ARBA" id="ARBA00022989"/>
    </source>
</evidence>
<dbReference type="GO" id="GO:0046943">
    <property type="term" value="F:carboxylic acid transmembrane transporter activity"/>
    <property type="evidence" value="ECO:0007669"/>
    <property type="project" value="TreeGrafter"/>
</dbReference>
<accession>A0A9P7Z626</accession>
<dbReference type="Gene3D" id="1.20.1250.20">
    <property type="entry name" value="MFS general substrate transporter like domains"/>
    <property type="match status" value="1"/>
</dbReference>
<dbReference type="EMBL" id="MU253842">
    <property type="protein sequence ID" value="KAG9245523.1"/>
    <property type="molecule type" value="Genomic_DNA"/>
</dbReference>
<dbReference type="GO" id="GO:0005886">
    <property type="term" value="C:plasma membrane"/>
    <property type="evidence" value="ECO:0007669"/>
    <property type="project" value="TreeGrafter"/>
</dbReference>
<evidence type="ECO:0000256" key="6">
    <source>
        <dbReference type="ARBA" id="ARBA00023136"/>
    </source>
</evidence>
<evidence type="ECO:0000256" key="4">
    <source>
        <dbReference type="ARBA" id="ARBA00022692"/>
    </source>
</evidence>
<evidence type="ECO:0000259" key="9">
    <source>
        <dbReference type="PROSITE" id="PS50850"/>
    </source>
</evidence>
<feature type="transmembrane region" description="Helical" evidence="8">
    <location>
        <begin position="209"/>
        <end position="228"/>
    </location>
</feature>
<gene>
    <name evidence="10" type="ORF">BJ878DRAFT_566591</name>
</gene>
<feature type="transmembrane region" description="Helical" evidence="8">
    <location>
        <begin position="175"/>
        <end position="197"/>
    </location>
</feature>
<feature type="region of interest" description="Disordered" evidence="7">
    <location>
        <begin position="1"/>
        <end position="26"/>
    </location>
</feature>
<dbReference type="InterPro" id="IPR020846">
    <property type="entry name" value="MFS_dom"/>
</dbReference>
<dbReference type="Proteomes" id="UP000887226">
    <property type="component" value="Unassembled WGS sequence"/>
</dbReference>
<protein>
    <submittedName>
        <fullName evidence="10">MFS phospholipid transporter-like protein Git1</fullName>
    </submittedName>
</protein>
<feature type="transmembrane region" description="Helical" evidence="8">
    <location>
        <begin position="75"/>
        <end position="95"/>
    </location>
</feature>
<feature type="transmembrane region" description="Helical" evidence="8">
    <location>
        <begin position="249"/>
        <end position="271"/>
    </location>
</feature>
<dbReference type="InterPro" id="IPR011701">
    <property type="entry name" value="MFS"/>
</dbReference>
<dbReference type="Pfam" id="PF07690">
    <property type="entry name" value="MFS_1"/>
    <property type="match status" value="1"/>
</dbReference>
<comment type="similarity">
    <text evidence="2">Belongs to the major facilitator superfamily. Sugar transporter (TC 2.A.1.1) family.</text>
</comment>
<evidence type="ECO:0000313" key="10">
    <source>
        <dbReference type="EMBL" id="KAG9245523.1"/>
    </source>
</evidence>
<dbReference type="InterPro" id="IPR036259">
    <property type="entry name" value="MFS_trans_sf"/>
</dbReference>
<evidence type="ECO:0000256" key="2">
    <source>
        <dbReference type="ARBA" id="ARBA00010992"/>
    </source>
</evidence>
<dbReference type="PROSITE" id="PS50850">
    <property type="entry name" value="MFS"/>
    <property type="match status" value="1"/>
</dbReference>
<feature type="transmembrane region" description="Helical" evidence="8">
    <location>
        <begin position="358"/>
        <end position="375"/>
    </location>
</feature>
<feature type="transmembrane region" description="Helical" evidence="8">
    <location>
        <begin position="107"/>
        <end position="127"/>
    </location>
</feature>
<dbReference type="AlphaFoldDB" id="A0A9P7Z626"/>
<comment type="subcellular location">
    <subcellularLocation>
        <location evidence="1">Membrane</location>
        <topology evidence="1">Multi-pass membrane protein</topology>
    </subcellularLocation>
</comment>
<feature type="transmembrane region" description="Helical" evidence="8">
    <location>
        <begin position="301"/>
        <end position="322"/>
    </location>
</feature>
<dbReference type="PANTHER" id="PTHR23508:SF10">
    <property type="entry name" value="CARBOXYLIC ACID TRANSPORTER PROTEIN HOMOLOG"/>
    <property type="match status" value="1"/>
</dbReference>
<dbReference type="OrthoDB" id="2261376at2759"/>
<evidence type="ECO:0000256" key="3">
    <source>
        <dbReference type="ARBA" id="ARBA00022448"/>
    </source>
</evidence>
<organism evidence="10 11">
    <name type="scientific">Calycina marina</name>
    <dbReference type="NCBI Taxonomy" id="1763456"/>
    <lineage>
        <taxon>Eukaryota</taxon>
        <taxon>Fungi</taxon>
        <taxon>Dikarya</taxon>
        <taxon>Ascomycota</taxon>
        <taxon>Pezizomycotina</taxon>
        <taxon>Leotiomycetes</taxon>
        <taxon>Helotiales</taxon>
        <taxon>Pezizellaceae</taxon>
        <taxon>Calycina</taxon>
    </lineage>
</organism>
<keyword evidence="6 8" id="KW-0472">Membrane</keyword>
<comment type="caution">
    <text evidence="10">The sequence shown here is derived from an EMBL/GenBank/DDBJ whole genome shotgun (WGS) entry which is preliminary data.</text>
</comment>
<evidence type="ECO:0000313" key="11">
    <source>
        <dbReference type="Proteomes" id="UP000887226"/>
    </source>
</evidence>
<keyword evidence="11" id="KW-1185">Reference proteome</keyword>
<dbReference type="SUPFAM" id="SSF103473">
    <property type="entry name" value="MFS general substrate transporter"/>
    <property type="match status" value="1"/>
</dbReference>
<dbReference type="PANTHER" id="PTHR23508">
    <property type="entry name" value="CARBOXYLIC ACID TRANSPORTER PROTEIN HOMOLOG"/>
    <property type="match status" value="1"/>
</dbReference>
<sequence length="508" mass="55229">MFGNKKQEADVTAVDSGSDHNDPLANTGKSQWQRIWPVLVCGGGLFSDGYINNVIGSVSTILSRIYGDQYTKSSALQNVSSIAFAGTVVGQLIFGYTSDKWSRKNSLLVSTVLLALFAGLAASSYGYKGSTSGMFQALVAWRFLVGIGIGGEYPAGSVAASEATGELKSGRRHRWFILATNCAIDVGFVTGAFVPYLVVVATTEKHLRAAWRIMLGLGVVCPIILLFARTKLKEPEEFKKESMKYVKIPYKHVIAFYWPRLLVVSAIWFMYDFSTYSFGIYSSSILANIFDSTTSPLSTALGWNVIINLFYLPGAIFGSFLSDWVGPKYALTIGVELQAIFGFIMASAYNTFAEPKNVGAFVVIYGLFLSLGEVGPGDNIGLLASKTCATGVRGQYYGIAASVGKIGAFVGTWVFPELEKINGGSAAAKLQYPFYLSSAMCVFTGLIAFFFLPNVGQDTITTEDIRFRAYLESRGWDTNQLGMIKGESIESRAVIHQDNRDNASDEKL</sequence>
<keyword evidence="4 8" id="KW-0812">Transmembrane</keyword>
<feature type="transmembrane region" description="Helical" evidence="8">
    <location>
        <begin position="396"/>
        <end position="414"/>
    </location>
</feature>
<feature type="transmembrane region" description="Helical" evidence="8">
    <location>
        <begin position="434"/>
        <end position="452"/>
    </location>
</feature>
<feature type="transmembrane region" description="Helical" evidence="8">
    <location>
        <begin position="329"/>
        <end position="352"/>
    </location>
</feature>
<name>A0A9P7Z626_9HELO</name>
<reference evidence="10" key="1">
    <citation type="journal article" date="2021" name="IMA Fungus">
        <title>Genomic characterization of three marine fungi, including Emericellopsis atlantica sp. nov. with signatures of a generalist lifestyle and marine biomass degradation.</title>
        <authorList>
            <person name="Hagestad O.C."/>
            <person name="Hou L."/>
            <person name="Andersen J.H."/>
            <person name="Hansen E.H."/>
            <person name="Altermark B."/>
            <person name="Li C."/>
            <person name="Kuhnert E."/>
            <person name="Cox R.J."/>
            <person name="Crous P.W."/>
            <person name="Spatafora J.W."/>
            <person name="Lail K."/>
            <person name="Amirebrahimi M."/>
            <person name="Lipzen A."/>
            <person name="Pangilinan J."/>
            <person name="Andreopoulos W."/>
            <person name="Hayes R.D."/>
            <person name="Ng V."/>
            <person name="Grigoriev I.V."/>
            <person name="Jackson S.A."/>
            <person name="Sutton T.D.S."/>
            <person name="Dobson A.D.W."/>
            <person name="Rama T."/>
        </authorList>
    </citation>
    <scope>NUCLEOTIDE SEQUENCE</scope>
    <source>
        <strain evidence="10">TRa3180A</strain>
    </source>
</reference>
<evidence type="ECO:0000256" key="1">
    <source>
        <dbReference type="ARBA" id="ARBA00004141"/>
    </source>
</evidence>
<proteinExistence type="inferred from homology"/>
<dbReference type="FunFam" id="1.20.1250.20:FF:000140">
    <property type="entry name" value="Putative MFS phospholipid transporter"/>
    <property type="match status" value="1"/>
</dbReference>
<evidence type="ECO:0000256" key="7">
    <source>
        <dbReference type="SAM" id="MobiDB-lite"/>
    </source>
</evidence>